<keyword evidence="2" id="KW-1185">Reference proteome</keyword>
<organism evidence="1 2">
    <name type="scientific">Spongisporangium articulatum</name>
    <dbReference type="NCBI Taxonomy" id="3362603"/>
    <lineage>
        <taxon>Bacteria</taxon>
        <taxon>Bacillati</taxon>
        <taxon>Actinomycetota</taxon>
        <taxon>Actinomycetes</taxon>
        <taxon>Kineosporiales</taxon>
        <taxon>Kineosporiaceae</taxon>
        <taxon>Spongisporangium</taxon>
    </lineage>
</organism>
<gene>
    <name evidence="1" type="ORF">ACIB24_01395</name>
</gene>
<proteinExistence type="predicted"/>
<name>A0ABW8AH81_9ACTN</name>
<dbReference type="Proteomes" id="UP001612915">
    <property type="component" value="Unassembled WGS sequence"/>
</dbReference>
<sequence>MSFAVGPDGGPGYSGPEGYTYAAVLLDAGSASRASVLPVLASLRFSGWVAPDGEDWLVVVPASVPGACAARRAGVVEVAAALAARLGGAVVAVRVVSDRQLLLVGWRDGEELGRYLSDPSYGLGPDDDTLPEPYGVSLAPELATACGRPDAADALTAELSHDIDPEHFIESERLGRILGLLGWPEWLVSVSSLPRRVPLGPASFLRLGYGRPGWVGFGLGLVAGVVRRRRPPPPAVTDAPRATQMIDPWLM</sequence>
<reference evidence="1 2" key="1">
    <citation type="submission" date="2024-10" db="EMBL/GenBank/DDBJ databases">
        <title>The Natural Products Discovery Center: Release of the First 8490 Sequenced Strains for Exploring Actinobacteria Biosynthetic Diversity.</title>
        <authorList>
            <person name="Kalkreuter E."/>
            <person name="Kautsar S.A."/>
            <person name="Yang D."/>
            <person name="Bader C.D."/>
            <person name="Teijaro C.N."/>
            <person name="Fluegel L."/>
            <person name="Davis C.M."/>
            <person name="Simpson J.R."/>
            <person name="Lauterbach L."/>
            <person name="Steele A.D."/>
            <person name="Gui C."/>
            <person name="Meng S."/>
            <person name="Li G."/>
            <person name="Viehrig K."/>
            <person name="Ye F."/>
            <person name="Su P."/>
            <person name="Kiefer A.F."/>
            <person name="Nichols A."/>
            <person name="Cepeda A.J."/>
            <person name="Yan W."/>
            <person name="Fan B."/>
            <person name="Jiang Y."/>
            <person name="Adhikari A."/>
            <person name="Zheng C.-J."/>
            <person name="Schuster L."/>
            <person name="Cowan T.M."/>
            <person name="Smanski M.J."/>
            <person name="Chevrette M.G."/>
            <person name="De Carvalho L.P.S."/>
            <person name="Shen B."/>
        </authorList>
    </citation>
    <scope>NUCLEOTIDE SEQUENCE [LARGE SCALE GENOMIC DNA]</scope>
    <source>
        <strain evidence="1 2">NPDC049639</strain>
    </source>
</reference>
<dbReference type="RefSeq" id="WP_398274069.1">
    <property type="nucleotide sequence ID" value="NZ_JBITLV010000001.1"/>
</dbReference>
<evidence type="ECO:0000313" key="2">
    <source>
        <dbReference type="Proteomes" id="UP001612915"/>
    </source>
</evidence>
<protein>
    <submittedName>
        <fullName evidence="1">Uncharacterized protein</fullName>
    </submittedName>
</protein>
<dbReference type="EMBL" id="JBITLV010000001">
    <property type="protein sequence ID" value="MFI7585710.1"/>
    <property type="molecule type" value="Genomic_DNA"/>
</dbReference>
<comment type="caution">
    <text evidence="1">The sequence shown here is derived from an EMBL/GenBank/DDBJ whole genome shotgun (WGS) entry which is preliminary data.</text>
</comment>
<accession>A0ABW8AH81</accession>
<evidence type="ECO:0000313" key="1">
    <source>
        <dbReference type="EMBL" id="MFI7585710.1"/>
    </source>
</evidence>